<keyword evidence="4 9" id="KW-1133">Transmembrane helix</keyword>
<gene>
    <name evidence="11" type="ORF">PLOB_00025368</name>
</gene>
<feature type="transmembrane region" description="Helical" evidence="9">
    <location>
        <begin position="124"/>
        <end position="145"/>
    </location>
</feature>
<evidence type="ECO:0000256" key="2">
    <source>
        <dbReference type="ARBA" id="ARBA00022475"/>
    </source>
</evidence>
<evidence type="ECO:0000256" key="4">
    <source>
        <dbReference type="ARBA" id="ARBA00022989"/>
    </source>
</evidence>
<dbReference type="PRINTS" id="PR00237">
    <property type="entry name" value="GPCRRHODOPSN"/>
</dbReference>
<keyword evidence="3 9" id="KW-0812">Transmembrane</keyword>
<evidence type="ECO:0000256" key="7">
    <source>
        <dbReference type="ARBA" id="ARBA00023170"/>
    </source>
</evidence>
<comment type="subcellular location">
    <subcellularLocation>
        <location evidence="1">Cell membrane</location>
        <topology evidence="1">Multi-pass membrane protein</topology>
    </subcellularLocation>
</comment>
<dbReference type="CDD" id="cd00637">
    <property type="entry name" value="7tm_classA_rhodopsin-like"/>
    <property type="match status" value="1"/>
</dbReference>
<feature type="domain" description="G-protein coupled receptors family 1 profile" evidence="10">
    <location>
        <begin position="29"/>
        <end position="278"/>
    </location>
</feature>
<dbReference type="Gene3D" id="1.20.1070.10">
    <property type="entry name" value="Rhodopsin 7-helix transmembrane proteins"/>
    <property type="match status" value="1"/>
</dbReference>
<comment type="caution">
    <text evidence="11">The sequence shown here is derived from an EMBL/GenBank/DDBJ whole genome shotgun (WGS) entry which is preliminary data.</text>
</comment>
<feature type="transmembrane region" description="Helical" evidence="9">
    <location>
        <begin position="12"/>
        <end position="37"/>
    </location>
</feature>
<dbReference type="PANTHER" id="PTHR24249:SF372">
    <property type="entry name" value="G-PROTEIN COUPLED RECEPTORS FAMILY 1 PROFILE DOMAIN-CONTAINING PROTEIN"/>
    <property type="match status" value="1"/>
</dbReference>
<dbReference type="EMBL" id="CALNXK010000003">
    <property type="protein sequence ID" value="CAH3034834.1"/>
    <property type="molecule type" value="Genomic_DNA"/>
</dbReference>
<dbReference type="Gene3D" id="3.30.420.10">
    <property type="entry name" value="Ribonuclease H-like superfamily/Ribonuclease H"/>
    <property type="match status" value="1"/>
</dbReference>
<feature type="transmembrane region" description="Helical" evidence="9">
    <location>
        <begin position="83"/>
        <end position="103"/>
    </location>
</feature>
<evidence type="ECO:0000256" key="6">
    <source>
        <dbReference type="ARBA" id="ARBA00023136"/>
    </source>
</evidence>
<feature type="transmembrane region" description="Helical" evidence="9">
    <location>
        <begin position="165"/>
        <end position="186"/>
    </location>
</feature>
<keyword evidence="5" id="KW-0297">G-protein coupled receptor</keyword>
<evidence type="ECO:0000256" key="8">
    <source>
        <dbReference type="ARBA" id="ARBA00023224"/>
    </source>
</evidence>
<dbReference type="InterPro" id="IPR050569">
    <property type="entry name" value="TAAR"/>
</dbReference>
<keyword evidence="6 9" id="KW-0472">Membrane</keyword>
<accession>A0ABN8MSD0</accession>
<proteinExistence type="predicted"/>
<dbReference type="SUPFAM" id="SSF81321">
    <property type="entry name" value="Family A G protein-coupled receptor-like"/>
    <property type="match status" value="1"/>
</dbReference>
<dbReference type="PANTHER" id="PTHR24249">
    <property type="entry name" value="HISTAMINE RECEPTOR-RELATED G-PROTEIN COUPLED RECEPTOR"/>
    <property type="match status" value="1"/>
</dbReference>
<evidence type="ECO:0000256" key="9">
    <source>
        <dbReference type="SAM" id="Phobius"/>
    </source>
</evidence>
<evidence type="ECO:0000313" key="12">
    <source>
        <dbReference type="Proteomes" id="UP001159405"/>
    </source>
</evidence>
<dbReference type="SMART" id="SM01381">
    <property type="entry name" value="7TM_GPCR_Srsx"/>
    <property type="match status" value="1"/>
</dbReference>
<evidence type="ECO:0000313" key="11">
    <source>
        <dbReference type="EMBL" id="CAH3034834.1"/>
    </source>
</evidence>
<organism evidence="11 12">
    <name type="scientific">Porites lobata</name>
    <dbReference type="NCBI Taxonomy" id="104759"/>
    <lineage>
        <taxon>Eukaryota</taxon>
        <taxon>Metazoa</taxon>
        <taxon>Cnidaria</taxon>
        <taxon>Anthozoa</taxon>
        <taxon>Hexacorallia</taxon>
        <taxon>Scleractinia</taxon>
        <taxon>Fungiina</taxon>
        <taxon>Poritidae</taxon>
        <taxon>Porites</taxon>
    </lineage>
</organism>
<dbReference type="Proteomes" id="UP001159405">
    <property type="component" value="Unassembled WGS sequence"/>
</dbReference>
<keyword evidence="8" id="KW-0807">Transducer</keyword>
<evidence type="ECO:0000256" key="3">
    <source>
        <dbReference type="ARBA" id="ARBA00022692"/>
    </source>
</evidence>
<dbReference type="InterPro" id="IPR000276">
    <property type="entry name" value="GPCR_Rhodpsn"/>
</dbReference>
<dbReference type="Pfam" id="PF00001">
    <property type="entry name" value="7tm_1"/>
    <property type="match status" value="1"/>
</dbReference>
<evidence type="ECO:0000259" key="10">
    <source>
        <dbReference type="PROSITE" id="PS50262"/>
    </source>
</evidence>
<evidence type="ECO:0000256" key="5">
    <source>
        <dbReference type="ARBA" id="ARBA00023040"/>
    </source>
</evidence>
<name>A0ABN8MSD0_9CNID</name>
<protein>
    <recommendedName>
        <fullName evidence="10">G-protein coupled receptors family 1 profile domain-containing protein</fullName>
    </recommendedName>
</protein>
<reference evidence="11 12" key="1">
    <citation type="submission" date="2022-05" db="EMBL/GenBank/DDBJ databases">
        <authorList>
            <consortium name="Genoscope - CEA"/>
            <person name="William W."/>
        </authorList>
    </citation>
    <scope>NUCLEOTIDE SEQUENCE [LARGE SCALE GENOMIC DNA]</scope>
</reference>
<sequence length="527" mass="59541">MASMSIPGERDVVWYWTLVVLIGITTVFGNTLVIYLIIKRPSLHVTANWFILSLSFADLLVGLAVIPTYIIHTFWIPLNIHALITFYNLVLYVSVGNLCVMTGDRYLAITRPLRYCIVMTRSKVVTMISISWIIPTFISLLPSLLWEKSLVNSRDKAKRVYTGVVILFLEITPCFMMVLVYCHLYVITRAHSRRIAAQESVQQRYCDRIIPKKRRQRSRERSNLKVFASVVLLFIFCWLLSAYRGFCDVFGLCTVTIKIVRISRILIFLNSAVNVIVYSFVKRDIRVELKRLFGRRSSHESLDFGLCQVKESAFAKNVVEIGTVTPPSKVAFLGCLDIFVKDIHPKETSDSGGRERTKKEKKELQCACASSDDPPEVVGVSFAADVIKRYRQLILVLRECTTSFTASCLVHDQKHNTLSDALTQLTVDLHPLDGPRAIIRVDPSPRFQSMAKNDSLNHLNVTIDVGRVKNKNKNRVAEKAVRELEEELIRKEPDGRPVSAAGLALATALSRVVDSTQSVHPRTVAVV</sequence>
<feature type="transmembrane region" description="Helical" evidence="9">
    <location>
        <begin position="222"/>
        <end position="242"/>
    </location>
</feature>
<keyword evidence="12" id="KW-1185">Reference proteome</keyword>
<dbReference type="InterPro" id="IPR036397">
    <property type="entry name" value="RNaseH_sf"/>
</dbReference>
<evidence type="ECO:0000256" key="1">
    <source>
        <dbReference type="ARBA" id="ARBA00004651"/>
    </source>
</evidence>
<keyword evidence="7" id="KW-0675">Receptor</keyword>
<keyword evidence="2" id="KW-1003">Cell membrane</keyword>
<dbReference type="InterPro" id="IPR017452">
    <property type="entry name" value="GPCR_Rhodpsn_7TM"/>
</dbReference>
<dbReference type="PROSITE" id="PS50262">
    <property type="entry name" value="G_PROTEIN_RECEP_F1_2"/>
    <property type="match status" value="1"/>
</dbReference>
<feature type="transmembrane region" description="Helical" evidence="9">
    <location>
        <begin position="262"/>
        <end position="281"/>
    </location>
</feature>
<feature type="transmembrane region" description="Helical" evidence="9">
    <location>
        <begin position="49"/>
        <end position="71"/>
    </location>
</feature>